<comment type="caution">
    <text evidence="16">The sequence shown here is derived from an EMBL/GenBank/DDBJ whole genome shotgun (WGS) entry which is preliminary data.</text>
</comment>
<evidence type="ECO:0000256" key="10">
    <source>
        <dbReference type="ARBA" id="ARBA00023004"/>
    </source>
</evidence>
<evidence type="ECO:0000256" key="2">
    <source>
        <dbReference type="ARBA" id="ARBA00004174"/>
    </source>
</evidence>
<dbReference type="GO" id="GO:0005789">
    <property type="term" value="C:endoplasmic reticulum membrane"/>
    <property type="evidence" value="ECO:0007669"/>
    <property type="project" value="UniProtKB-SubCell"/>
</dbReference>
<evidence type="ECO:0008006" key="18">
    <source>
        <dbReference type="Google" id="ProtNLM"/>
    </source>
</evidence>
<sequence>MSFDKAIYISIALLTVLAIFFKWWFSYWKRKGLECPETSIPFGNTKDLFLGRSCFGETWKDIYFQLKSKGLRHGGVYFSLKRVYMPVDLQLVKNILQNDFQHFHGHGLYVNEEVDPLSANLFNLDGPKWKTLRSKLTPTFTSGKLKMMFQTLVDCSGGLKEILEEHRRGNIPVDVKDVMGRFTTDIIGSCAFGIECNSMKNPQSDFRKYGIKAIHPDVIWTLKMMIQLLFPHSLLRSLNFIASNPQVTSFFHGLVSDTIKCREDNNVVRKDFMHLLIQLKNKGDIGDDGNVADSGESGFLTLNEVVAQSLMFFVGGFETSSTTLNFAAYELALHPDVQEKLRKEINEVLEKHENQLTYDTIMEMTYMDQVIYETLRKHPPLQQLFRICSKAYRVPGTDVVIDEGTMVMVPIWGIHCDPEYYPDPEKFDPERFNEENKSKRPQFAWLPFGEGPRICIGLRFGMMQTKIGLITLLKQFKIGLNDGTKYPMVYSKSGIIAAPEGTILIDLHEIP</sequence>
<keyword evidence="10 13" id="KW-0408">Iron</keyword>
<dbReference type="GO" id="GO:0005506">
    <property type="term" value="F:iron ion binding"/>
    <property type="evidence" value="ECO:0007669"/>
    <property type="project" value="InterPro"/>
</dbReference>
<dbReference type="AlphaFoldDB" id="A0AAV8Z5X9"/>
<keyword evidence="7" id="KW-0256">Endoplasmic reticulum</keyword>
<evidence type="ECO:0000256" key="8">
    <source>
        <dbReference type="ARBA" id="ARBA00022848"/>
    </source>
</evidence>
<keyword evidence="11 14" id="KW-0503">Monooxygenase</keyword>
<keyword evidence="12 15" id="KW-0472">Membrane</keyword>
<evidence type="ECO:0000256" key="3">
    <source>
        <dbReference type="ARBA" id="ARBA00004406"/>
    </source>
</evidence>
<comment type="subcellular location">
    <subcellularLocation>
        <location evidence="3">Endoplasmic reticulum membrane</location>
        <topology evidence="3">Peripheral membrane protein</topology>
    </subcellularLocation>
    <subcellularLocation>
        <location evidence="2">Microsome membrane</location>
        <topology evidence="2">Peripheral membrane protein</topology>
    </subcellularLocation>
</comment>
<organism evidence="16 17">
    <name type="scientific">Aromia moschata</name>
    <dbReference type="NCBI Taxonomy" id="1265417"/>
    <lineage>
        <taxon>Eukaryota</taxon>
        <taxon>Metazoa</taxon>
        <taxon>Ecdysozoa</taxon>
        <taxon>Arthropoda</taxon>
        <taxon>Hexapoda</taxon>
        <taxon>Insecta</taxon>
        <taxon>Pterygota</taxon>
        <taxon>Neoptera</taxon>
        <taxon>Endopterygota</taxon>
        <taxon>Coleoptera</taxon>
        <taxon>Polyphaga</taxon>
        <taxon>Cucujiformia</taxon>
        <taxon>Chrysomeloidea</taxon>
        <taxon>Cerambycidae</taxon>
        <taxon>Cerambycinae</taxon>
        <taxon>Callichromatini</taxon>
        <taxon>Aromia</taxon>
    </lineage>
</organism>
<keyword evidence="15" id="KW-1133">Transmembrane helix</keyword>
<keyword evidence="15" id="KW-0812">Transmembrane</keyword>
<keyword evidence="8" id="KW-0492">Microsome</keyword>
<comment type="similarity">
    <text evidence="4 14">Belongs to the cytochrome P450 family.</text>
</comment>
<dbReference type="PROSITE" id="PS00086">
    <property type="entry name" value="CYTOCHROME_P450"/>
    <property type="match status" value="1"/>
</dbReference>
<reference evidence="16" key="1">
    <citation type="journal article" date="2023" name="Insect Mol. Biol.">
        <title>Genome sequencing provides insights into the evolution of gene families encoding plant cell wall-degrading enzymes in longhorned beetles.</title>
        <authorList>
            <person name="Shin N.R."/>
            <person name="Okamura Y."/>
            <person name="Kirsch R."/>
            <person name="Pauchet Y."/>
        </authorList>
    </citation>
    <scope>NUCLEOTIDE SEQUENCE</scope>
    <source>
        <strain evidence="16">AMC_N1</strain>
    </source>
</reference>
<dbReference type="GO" id="GO:0020037">
    <property type="term" value="F:heme binding"/>
    <property type="evidence" value="ECO:0007669"/>
    <property type="project" value="InterPro"/>
</dbReference>
<evidence type="ECO:0000256" key="11">
    <source>
        <dbReference type="ARBA" id="ARBA00023033"/>
    </source>
</evidence>
<evidence type="ECO:0000256" key="13">
    <source>
        <dbReference type="PIRSR" id="PIRSR602401-1"/>
    </source>
</evidence>
<dbReference type="InterPro" id="IPR002401">
    <property type="entry name" value="Cyt_P450_E_grp-I"/>
</dbReference>
<comment type="cofactor">
    <cofactor evidence="1 13">
        <name>heme</name>
        <dbReference type="ChEBI" id="CHEBI:30413"/>
    </cofactor>
</comment>
<protein>
    <recommendedName>
        <fullName evidence="18">Cytochrome P450</fullName>
    </recommendedName>
</protein>
<dbReference type="Pfam" id="PF00067">
    <property type="entry name" value="p450"/>
    <property type="match status" value="1"/>
</dbReference>
<evidence type="ECO:0000256" key="9">
    <source>
        <dbReference type="ARBA" id="ARBA00023002"/>
    </source>
</evidence>
<evidence type="ECO:0000313" key="17">
    <source>
        <dbReference type="Proteomes" id="UP001162162"/>
    </source>
</evidence>
<dbReference type="PRINTS" id="PR00385">
    <property type="entry name" value="P450"/>
</dbReference>
<dbReference type="FunFam" id="1.10.630.10:FF:000042">
    <property type="entry name" value="Cytochrome P450"/>
    <property type="match status" value="1"/>
</dbReference>
<dbReference type="InterPro" id="IPR001128">
    <property type="entry name" value="Cyt_P450"/>
</dbReference>
<dbReference type="GO" id="GO:0004497">
    <property type="term" value="F:monooxygenase activity"/>
    <property type="evidence" value="ECO:0007669"/>
    <property type="project" value="UniProtKB-KW"/>
</dbReference>
<evidence type="ECO:0000256" key="15">
    <source>
        <dbReference type="SAM" id="Phobius"/>
    </source>
</evidence>
<name>A0AAV8Z5X9_9CUCU</name>
<keyword evidence="5 13" id="KW-0349">Heme</keyword>
<dbReference type="EMBL" id="JAPWTK010000013">
    <property type="protein sequence ID" value="KAJ8959326.1"/>
    <property type="molecule type" value="Genomic_DNA"/>
</dbReference>
<evidence type="ECO:0000256" key="4">
    <source>
        <dbReference type="ARBA" id="ARBA00010617"/>
    </source>
</evidence>
<accession>A0AAV8Z5X9</accession>
<dbReference type="Proteomes" id="UP001162162">
    <property type="component" value="Unassembled WGS sequence"/>
</dbReference>
<evidence type="ECO:0000256" key="6">
    <source>
        <dbReference type="ARBA" id="ARBA00022723"/>
    </source>
</evidence>
<gene>
    <name evidence="16" type="ORF">NQ318_022012</name>
</gene>
<dbReference type="GO" id="GO:0016705">
    <property type="term" value="F:oxidoreductase activity, acting on paired donors, with incorporation or reduction of molecular oxygen"/>
    <property type="evidence" value="ECO:0007669"/>
    <property type="project" value="InterPro"/>
</dbReference>
<dbReference type="PRINTS" id="PR00463">
    <property type="entry name" value="EP450I"/>
</dbReference>
<dbReference type="InterPro" id="IPR050476">
    <property type="entry name" value="Insect_CytP450_Detox"/>
</dbReference>
<keyword evidence="9 14" id="KW-0560">Oxidoreductase</keyword>
<evidence type="ECO:0000256" key="12">
    <source>
        <dbReference type="ARBA" id="ARBA00023136"/>
    </source>
</evidence>
<dbReference type="PANTHER" id="PTHR24292">
    <property type="entry name" value="CYTOCHROME P450"/>
    <property type="match status" value="1"/>
</dbReference>
<evidence type="ECO:0000313" key="16">
    <source>
        <dbReference type="EMBL" id="KAJ8959326.1"/>
    </source>
</evidence>
<dbReference type="SUPFAM" id="SSF48264">
    <property type="entry name" value="Cytochrome P450"/>
    <property type="match status" value="1"/>
</dbReference>
<keyword evidence="6 13" id="KW-0479">Metal-binding</keyword>
<dbReference type="PANTHER" id="PTHR24292:SF100">
    <property type="entry name" value="CYTOCHROME P450 6A16, ISOFORM B-RELATED"/>
    <property type="match status" value="1"/>
</dbReference>
<evidence type="ECO:0000256" key="1">
    <source>
        <dbReference type="ARBA" id="ARBA00001971"/>
    </source>
</evidence>
<dbReference type="Gene3D" id="1.10.630.10">
    <property type="entry name" value="Cytochrome P450"/>
    <property type="match status" value="1"/>
</dbReference>
<dbReference type="CDD" id="cd11056">
    <property type="entry name" value="CYP6-like"/>
    <property type="match status" value="1"/>
</dbReference>
<feature type="binding site" description="axial binding residue" evidence="13">
    <location>
        <position position="455"/>
    </location>
    <ligand>
        <name>heme</name>
        <dbReference type="ChEBI" id="CHEBI:30413"/>
    </ligand>
    <ligandPart>
        <name>Fe</name>
        <dbReference type="ChEBI" id="CHEBI:18248"/>
    </ligandPart>
</feature>
<evidence type="ECO:0000256" key="14">
    <source>
        <dbReference type="RuleBase" id="RU000461"/>
    </source>
</evidence>
<proteinExistence type="inferred from homology"/>
<feature type="transmembrane region" description="Helical" evidence="15">
    <location>
        <begin position="6"/>
        <end position="25"/>
    </location>
</feature>
<evidence type="ECO:0000256" key="5">
    <source>
        <dbReference type="ARBA" id="ARBA00022617"/>
    </source>
</evidence>
<keyword evidence="17" id="KW-1185">Reference proteome</keyword>
<dbReference type="InterPro" id="IPR036396">
    <property type="entry name" value="Cyt_P450_sf"/>
</dbReference>
<evidence type="ECO:0000256" key="7">
    <source>
        <dbReference type="ARBA" id="ARBA00022824"/>
    </source>
</evidence>
<dbReference type="InterPro" id="IPR017972">
    <property type="entry name" value="Cyt_P450_CS"/>
</dbReference>